<dbReference type="InterPro" id="IPR036457">
    <property type="entry name" value="PPM-type-like_dom_sf"/>
</dbReference>
<gene>
    <name evidence="2" type="ORF">FSCG_01749</name>
</gene>
<proteinExistence type="predicted"/>
<sequence>MWNTIQCAVQGKSHIKTGVPCQDKTYSLFLNGVKVIALADGAGSAKLSHYGAESSTKFICQELAENFDSYFLNEDGLSVKQLLIKKILEKLTEKSKTLECEIKDLASTLLVVAIKENNFIISHIGDGVIGYLKNAELKIASQPENGEFINTTVFTTSKDAIMTMKLIKGNLGDINGFILMSDGTEESLYNKKTKSLADVLKKIMNSSLILNTEILQEQLQYSFENVIREKTTDDCSIVILTKEDILFKGYKELSNIEKAKLLNINLQNKIPKKWLIKRYDNILNFLENKATLKEVAKYIYLKPKYLKKYLFKLQQLNFIERNGKLFKTILILEKNY</sequence>
<dbReference type="RefSeq" id="WP_008796585.1">
    <property type="nucleotide sequence ID" value="NZ_KQ235738.1"/>
</dbReference>
<dbReference type="eggNOG" id="COG0631">
    <property type="taxonomic scope" value="Bacteria"/>
</dbReference>
<protein>
    <recommendedName>
        <fullName evidence="1">PPM-type phosphatase domain-containing protein</fullName>
    </recommendedName>
</protein>
<dbReference type="Proteomes" id="UP000004925">
    <property type="component" value="Unassembled WGS sequence"/>
</dbReference>
<evidence type="ECO:0000259" key="1">
    <source>
        <dbReference type="Pfam" id="PF13672"/>
    </source>
</evidence>
<dbReference type="SUPFAM" id="SSF81606">
    <property type="entry name" value="PP2C-like"/>
    <property type="match status" value="1"/>
</dbReference>
<name>A0A0M1VWL4_FUSVC</name>
<dbReference type="Gene3D" id="3.60.40.10">
    <property type="entry name" value="PPM-type phosphatase domain"/>
    <property type="match status" value="1"/>
</dbReference>
<evidence type="ECO:0000313" key="2">
    <source>
        <dbReference type="EMBL" id="EEO41036.1"/>
    </source>
</evidence>
<dbReference type="InterPro" id="IPR001932">
    <property type="entry name" value="PPM-type_phosphatase-like_dom"/>
</dbReference>
<dbReference type="AlphaFoldDB" id="A0A0M1VWL4"/>
<reference evidence="2 3" key="1">
    <citation type="submission" date="2011-10" db="EMBL/GenBank/DDBJ databases">
        <title>The Genome Sequence of Fusobacterium sp. 4_1_13.</title>
        <authorList>
            <consortium name="The Broad Institute Genome Sequencing Platform"/>
            <person name="Earl A."/>
            <person name="Ward D."/>
            <person name="Feldgarden M."/>
            <person name="Gevers D."/>
            <person name="Strauss J."/>
            <person name="Ambrose C."/>
            <person name="Allen-Vercoe E."/>
            <person name="Young S.K."/>
            <person name="Zeng Q."/>
            <person name="Gargeya S."/>
            <person name="Fitzgerald M."/>
            <person name="Haas B."/>
            <person name="Abouelleil A."/>
            <person name="Alvarado L."/>
            <person name="Arachchi H.M."/>
            <person name="Berlin A."/>
            <person name="Brown A."/>
            <person name="Chapman S.B."/>
            <person name="Chen Z."/>
            <person name="Dunbar C."/>
            <person name="Freedman E."/>
            <person name="Gearin G."/>
            <person name="Goldberg J."/>
            <person name="Griggs A."/>
            <person name="Gujja S."/>
            <person name="Heiman D."/>
            <person name="Howarth C."/>
            <person name="Larson L."/>
            <person name="Lui A."/>
            <person name="MacDonald P.J."/>
            <person name="Montmayeur A."/>
            <person name="Murphy C."/>
            <person name="Neiman D."/>
            <person name="Pearson M."/>
            <person name="Priest M."/>
            <person name="Roberts A."/>
            <person name="Saif S."/>
            <person name="Shea T."/>
            <person name="Shenoy N."/>
            <person name="Sisk P."/>
            <person name="Stolte C."/>
            <person name="Sykes S."/>
            <person name="Wortman J."/>
            <person name="Nusbaum C."/>
            <person name="Birren B."/>
        </authorList>
    </citation>
    <scope>NUCLEOTIDE SEQUENCE [LARGE SCALE GENOMIC DNA]</scope>
    <source>
        <strain evidence="2 3">4_1_13</strain>
    </source>
</reference>
<dbReference type="EMBL" id="ACDE02000023">
    <property type="protein sequence ID" value="EEO41036.1"/>
    <property type="molecule type" value="Genomic_DNA"/>
</dbReference>
<organism evidence="2 3">
    <name type="scientific">Fusobacterium vincentii 4_1_13</name>
    <dbReference type="NCBI Taxonomy" id="469606"/>
    <lineage>
        <taxon>Bacteria</taxon>
        <taxon>Fusobacteriati</taxon>
        <taxon>Fusobacteriota</taxon>
        <taxon>Fusobacteriia</taxon>
        <taxon>Fusobacteriales</taxon>
        <taxon>Fusobacteriaceae</taxon>
        <taxon>Fusobacterium</taxon>
    </lineage>
</organism>
<comment type="caution">
    <text evidence="2">The sequence shown here is derived from an EMBL/GenBank/DDBJ whole genome shotgun (WGS) entry which is preliminary data.</text>
</comment>
<dbReference type="Pfam" id="PF13672">
    <property type="entry name" value="PP2C_2"/>
    <property type="match status" value="1"/>
</dbReference>
<dbReference type="HOGENOM" id="CLU_066842_0_0_0"/>
<feature type="domain" description="PPM-type phosphatase" evidence="1">
    <location>
        <begin position="11"/>
        <end position="220"/>
    </location>
</feature>
<accession>A0A0M1VWL4</accession>
<evidence type="ECO:0000313" key="3">
    <source>
        <dbReference type="Proteomes" id="UP000004925"/>
    </source>
</evidence>